<feature type="region of interest" description="Disordered" evidence="2">
    <location>
        <begin position="1"/>
        <end position="24"/>
    </location>
</feature>
<protein>
    <submittedName>
        <fullName evidence="3">Uncharacterized protein</fullName>
    </submittedName>
</protein>
<comment type="caution">
    <text evidence="3">The sequence shown here is derived from an EMBL/GenBank/DDBJ whole genome shotgun (WGS) entry which is preliminary data.</text>
</comment>
<organism evidence="3 4">
    <name type="scientific">Rhizobium tubonense</name>
    <dbReference type="NCBI Taxonomy" id="484088"/>
    <lineage>
        <taxon>Bacteria</taxon>
        <taxon>Pseudomonadati</taxon>
        <taxon>Pseudomonadota</taxon>
        <taxon>Alphaproteobacteria</taxon>
        <taxon>Hyphomicrobiales</taxon>
        <taxon>Rhizobiaceae</taxon>
        <taxon>Rhizobium/Agrobacterium group</taxon>
        <taxon>Rhizobium</taxon>
    </lineage>
</organism>
<reference evidence="3 4" key="1">
    <citation type="journal article" date="2018" name="Sci. Rep.">
        <title>Rhizobium tumorigenes sp. nov., a novel plant tumorigenic bacterium isolated from cane gall tumors on thornless blackberry.</title>
        <authorList>
            <person name="Kuzmanovi N."/>
            <person name="Smalla K."/>
            <person name="Gronow S."/>
            <person name="PuBawska J."/>
        </authorList>
    </citation>
    <scope>NUCLEOTIDE SEQUENCE [LARGE SCALE GENOMIC DNA]</scope>
    <source>
        <strain evidence="3 4">CCBAU 85046</strain>
    </source>
</reference>
<dbReference type="OrthoDB" id="8404663at2"/>
<dbReference type="Proteomes" id="UP000248925">
    <property type="component" value="Unassembled WGS sequence"/>
</dbReference>
<dbReference type="RefSeq" id="WP_111160555.1">
    <property type="nucleotide sequence ID" value="NZ_PCDP01000035.1"/>
</dbReference>
<dbReference type="AlphaFoldDB" id="A0A2W4CTL9"/>
<sequence length="137" mass="14682">MSDAFKSGDSVPPRPVSPETEGSDYVAGEDFRFAAQGVQSSTPLDEARARAQLEVERLQDEIFLLRERLAAIRARAKGVVSAEGASLNASAHAQLGDYPWLKLGAASVASYALGKVLHKVPFGLLTALLIGRPRHLK</sequence>
<name>A0A2W4CTL9_9HYPH</name>
<gene>
    <name evidence="3" type="ORF">CPY51_12520</name>
</gene>
<evidence type="ECO:0000313" key="3">
    <source>
        <dbReference type="EMBL" id="PZM13705.1"/>
    </source>
</evidence>
<dbReference type="EMBL" id="PCDP01000035">
    <property type="protein sequence ID" value="PZM13705.1"/>
    <property type="molecule type" value="Genomic_DNA"/>
</dbReference>
<proteinExistence type="predicted"/>
<evidence type="ECO:0000313" key="4">
    <source>
        <dbReference type="Proteomes" id="UP000248925"/>
    </source>
</evidence>
<keyword evidence="1" id="KW-0175">Coiled coil</keyword>
<keyword evidence="4" id="KW-1185">Reference proteome</keyword>
<accession>A0A2W4CTL9</accession>
<feature type="coiled-coil region" evidence="1">
    <location>
        <begin position="48"/>
        <end position="75"/>
    </location>
</feature>
<evidence type="ECO:0000256" key="2">
    <source>
        <dbReference type="SAM" id="MobiDB-lite"/>
    </source>
</evidence>
<evidence type="ECO:0000256" key="1">
    <source>
        <dbReference type="SAM" id="Coils"/>
    </source>
</evidence>